<evidence type="ECO:0000313" key="3">
    <source>
        <dbReference type="EMBL" id="ESO01422.1"/>
    </source>
</evidence>
<dbReference type="PROSITE" id="PS51486">
    <property type="entry name" value="REKLES"/>
    <property type="match status" value="1"/>
</dbReference>
<feature type="compositionally biased region" description="Polar residues" evidence="1">
    <location>
        <begin position="120"/>
        <end position="131"/>
    </location>
</feature>
<evidence type="ECO:0000313" key="4">
    <source>
        <dbReference type="EnsemblMetazoa" id="HelroP174981"/>
    </source>
</evidence>
<dbReference type="GeneID" id="20205190"/>
<dbReference type="InParanoid" id="T1F8P1"/>
<evidence type="ECO:0000259" key="2">
    <source>
        <dbReference type="PROSITE" id="PS51486"/>
    </source>
</evidence>
<dbReference type="HOGENOM" id="CLU_1157513_0_0_1"/>
<gene>
    <name evidence="4" type="primary">20205190</name>
    <name evidence="3" type="ORF">HELRODRAFT_174981</name>
</gene>
<dbReference type="RefSeq" id="XP_009020658.1">
    <property type="nucleotide sequence ID" value="XM_009022410.1"/>
</dbReference>
<organism evidence="4 5">
    <name type="scientific">Helobdella robusta</name>
    <name type="common">Californian leech</name>
    <dbReference type="NCBI Taxonomy" id="6412"/>
    <lineage>
        <taxon>Eukaryota</taxon>
        <taxon>Metazoa</taxon>
        <taxon>Spiralia</taxon>
        <taxon>Lophotrochozoa</taxon>
        <taxon>Annelida</taxon>
        <taxon>Clitellata</taxon>
        <taxon>Hirudinea</taxon>
        <taxon>Rhynchobdellida</taxon>
        <taxon>Glossiphoniidae</taxon>
        <taxon>Helobdella</taxon>
    </lineage>
</organism>
<keyword evidence="5" id="KW-1185">Reference proteome</keyword>
<reference evidence="3 5" key="2">
    <citation type="journal article" date="2013" name="Nature">
        <title>Insights into bilaterian evolution from three spiralian genomes.</title>
        <authorList>
            <person name="Simakov O."/>
            <person name="Marletaz F."/>
            <person name="Cho S.J."/>
            <person name="Edsinger-Gonzales E."/>
            <person name="Havlak P."/>
            <person name="Hellsten U."/>
            <person name="Kuo D.H."/>
            <person name="Larsson T."/>
            <person name="Lv J."/>
            <person name="Arendt D."/>
            <person name="Savage R."/>
            <person name="Osoegawa K."/>
            <person name="de Jong P."/>
            <person name="Grimwood J."/>
            <person name="Chapman J.A."/>
            <person name="Shapiro H."/>
            <person name="Aerts A."/>
            <person name="Otillar R.P."/>
            <person name="Terry A.Y."/>
            <person name="Boore J.L."/>
            <person name="Grigoriev I.V."/>
            <person name="Lindberg D.R."/>
            <person name="Seaver E.C."/>
            <person name="Weisblat D.A."/>
            <person name="Putnam N.H."/>
            <person name="Rokhsar D.S."/>
        </authorList>
    </citation>
    <scope>NUCLEOTIDE SEQUENCE</scope>
</reference>
<dbReference type="AlphaFoldDB" id="T1F8P1"/>
<accession>T1F8P1</accession>
<dbReference type="Proteomes" id="UP000015101">
    <property type="component" value="Unassembled WGS sequence"/>
</dbReference>
<protein>
    <recommendedName>
        <fullName evidence="2">REKLES domain-containing protein</fullName>
    </recommendedName>
</protein>
<dbReference type="InterPro" id="IPR023334">
    <property type="entry name" value="REKLES_domain"/>
</dbReference>
<proteinExistence type="predicted"/>
<dbReference type="EMBL" id="AMQM01005102">
    <property type="status" value="NOT_ANNOTATED_CDS"/>
    <property type="molecule type" value="Genomic_DNA"/>
</dbReference>
<reference evidence="4" key="3">
    <citation type="submission" date="2015-06" db="UniProtKB">
        <authorList>
            <consortium name="EnsemblMetazoa"/>
        </authorList>
    </citation>
    <scope>IDENTIFICATION</scope>
</reference>
<feature type="domain" description="REKLES" evidence="2">
    <location>
        <begin position="118"/>
        <end position="237"/>
    </location>
</feature>
<dbReference type="EMBL" id="KB096785">
    <property type="protein sequence ID" value="ESO01422.1"/>
    <property type="molecule type" value="Genomic_DNA"/>
</dbReference>
<evidence type="ECO:0000256" key="1">
    <source>
        <dbReference type="SAM" id="MobiDB-lite"/>
    </source>
</evidence>
<dbReference type="OrthoDB" id="10044343at2759"/>
<feature type="region of interest" description="Disordered" evidence="1">
    <location>
        <begin position="147"/>
        <end position="172"/>
    </location>
</feature>
<sequence>MSVCLCVGEDRSSQQSQQPPPPPPAAAFLATSAMQHLHMGNHHFRSFMAEHDARLMHEAAARAMEQVAKRVEESARSAMNQQQQQLQQHQLQQLQHHQMQQQQQQHRQTPSFKQEDVGCGQQQNGRNSLTPVMNKRFFEESVLQSRFNTNNNNNNSNNNNSNNSSSSSNITNNNLNGVVGMLPQPFLLNTPTFSGPLTSKIKITNNSRTEQENSMTVSMEINGTIYNGVLFANSPPAIHA</sequence>
<evidence type="ECO:0000313" key="5">
    <source>
        <dbReference type="Proteomes" id="UP000015101"/>
    </source>
</evidence>
<name>T1F8P1_HELRO</name>
<feature type="compositionally biased region" description="Low complexity" evidence="1">
    <location>
        <begin position="148"/>
        <end position="172"/>
    </location>
</feature>
<reference evidence="5" key="1">
    <citation type="submission" date="2012-12" db="EMBL/GenBank/DDBJ databases">
        <authorList>
            <person name="Hellsten U."/>
            <person name="Grimwood J."/>
            <person name="Chapman J.A."/>
            <person name="Shapiro H."/>
            <person name="Aerts A."/>
            <person name="Otillar R.P."/>
            <person name="Terry A.Y."/>
            <person name="Boore J.L."/>
            <person name="Simakov O."/>
            <person name="Marletaz F."/>
            <person name="Cho S.-J."/>
            <person name="Edsinger-Gonzales E."/>
            <person name="Havlak P."/>
            <person name="Kuo D.-H."/>
            <person name="Larsson T."/>
            <person name="Lv J."/>
            <person name="Arendt D."/>
            <person name="Savage R."/>
            <person name="Osoegawa K."/>
            <person name="de Jong P."/>
            <person name="Lindberg D.R."/>
            <person name="Seaver E.C."/>
            <person name="Weisblat D.A."/>
            <person name="Putnam N.H."/>
            <person name="Grigoriev I.V."/>
            <person name="Rokhsar D.S."/>
        </authorList>
    </citation>
    <scope>NUCLEOTIDE SEQUENCE</scope>
</reference>
<dbReference type="EnsemblMetazoa" id="HelroT174981">
    <property type="protein sequence ID" value="HelroP174981"/>
    <property type="gene ID" value="HelroG174981"/>
</dbReference>
<dbReference type="KEGG" id="hro:HELRODRAFT_174981"/>
<dbReference type="CTD" id="20205190"/>
<feature type="region of interest" description="Disordered" evidence="1">
    <location>
        <begin position="69"/>
        <end position="132"/>
    </location>
</feature>
<feature type="compositionally biased region" description="Low complexity" evidence="1">
    <location>
        <begin position="81"/>
        <end position="108"/>
    </location>
</feature>